<gene>
    <name evidence="1" type="ORF">Ciccas_009097</name>
</gene>
<dbReference type="AlphaFoldDB" id="A0ABD2PZP8"/>
<evidence type="ECO:0000313" key="2">
    <source>
        <dbReference type="Proteomes" id="UP001626550"/>
    </source>
</evidence>
<keyword evidence="2" id="KW-1185">Reference proteome</keyword>
<comment type="caution">
    <text evidence="1">The sequence shown here is derived from an EMBL/GenBank/DDBJ whole genome shotgun (WGS) entry which is preliminary data.</text>
</comment>
<dbReference type="Proteomes" id="UP001626550">
    <property type="component" value="Unassembled WGS sequence"/>
</dbReference>
<accession>A0ABD2PZP8</accession>
<evidence type="ECO:0000313" key="1">
    <source>
        <dbReference type="EMBL" id="KAL3312312.1"/>
    </source>
</evidence>
<proteinExistence type="predicted"/>
<feature type="non-terminal residue" evidence="1">
    <location>
        <position position="1"/>
    </location>
</feature>
<protein>
    <submittedName>
        <fullName evidence="1">Uncharacterized protein</fullName>
    </submittedName>
</protein>
<dbReference type="EMBL" id="JBJKFK010001752">
    <property type="protein sequence ID" value="KAL3312312.1"/>
    <property type="molecule type" value="Genomic_DNA"/>
</dbReference>
<reference evidence="1 2" key="1">
    <citation type="submission" date="2024-11" db="EMBL/GenBank/DDBJ databases">
        <title>Adaptive evolution of stress response genes in parasites aligns with host niche diversity.</title>
        <authorList>
            <person name="Hahn C."/>
            <person name="Resl P."/>
        </authorList>
    </citation>
    <scope>NUCLEOTIDE SEQUENCE [LARGE SCALE GENOMIC DNA]</scope>
    <source>
        <strain evidence="1">EGGRZ-B1_66</strain>
        <tissue evidence="1">Body</tissue>
    </source>
</reference>
<name>A0ABD2PZP8_9PLAT</name>
<sequence length="179" mass="20615">CVWIWVHPCVEERVRELMESEKEVDWTFLERSGELARFKLLGEQSHQLLMDVLRDDGELWRVLSSFASAAALPHGFMLEFHTGARSFRHNRPQLKLHNRHWIGQSLDAINQLSASEQLAVTSFHDKFPPKHQLINHSDCQTNDTILLVQNGSTNLAAQFPQTIGWDVIIPKTDNQTTHK</sequence>
<organism evidence="1 2">
    <name type="scientific">Cichlidogyrus casuarinus</name>
    <dbReference type="NCBI Taxonomy" id="1844966"/>
    <lineage>
        <taxon>Eukaryota</taxon>
        <taxon>Metazoa</taxon>
        <taxon>Spiralia</taxon>
        <taxon>Lophotrochozoa</taxon>
        <taxon>Platyhelminthes</taxon>
        <taxon>Monogenea</taxon>
        <taxon>Monopisthocotylea</taxon>
        <taxon>Dactylogyridea</taxon>
        <taxon>Ancyrocephalidae</taxon>
        <taxon>Cichlidogyrus</taxon>
    </lineage>
</organism>